<dbReference type="SMART" id="SM00175">
    <property type="entry name" value="RAB"/>
    <property type="match status" value="1"/>
</dbReference>
<evidence type="ECO:0000313" key="9">
    <source>
        <dbReference type="Proteomes" id="UP001140217"/>
    </source>
</evidence>
<dbReference type="GO" id="GO:0005525">
    <property type="term" value="F:GTP binding"/>
    <property type="evidence" value="ECO:0007669"/>
    <property type="project" value="UniProtKB-KW"/>
</dbReference>
<evidence type="ECO:0000256" key="5">
    <source>
        <dbReference type="ARBA" id="ARBA00023134"/>
    </source>
</evidence>
<reference evidence="8" key="1">
    <citation type="submission" date="2022-07" db="EMBL/GenBank/DDBJ databases">
        <title>Phylogenomic reconstructions and comparative analyses of Kickxellomycotina fungi.</title>
        <authorList>
            <person name="Reynolds N.K."/>
            <person name="Stajich J.E."/>
            <person name="Barry K."/>
            <person name="Grigoriev I.V."/>
            <person name="Crous P."/>
            <person name="Smith M.E."/>
        </authorList>
    </citation>
    <scope>NUCLEOTIDE SEQUENCE</scope>
    <source>
        <strain evidence="8">NBRC 105414</strain>
    </source>
</reference>
<evidence type="ECO:0000313" key="8">
    <source>
        <dbReference type="EMBL" id="KAJ2777624.1"/>
    </source>
</evidence>
<dbReference type="GO" id="GO:0061118">
    <property type="term" value="P:regulation of positive chemotaxis to cAMP"/>
    <property type="evidence" value="ECO:0007669"/>
    <property type="project" value="UniProtKB-ARBA"/>
</dbReference>
<dbReference type="GO" id="GO:0005886">
    <property type="term" value="C:plasma membrane"/>
    <property type="evidence" value="ECO:0007669"/>
    <property type="project" value="UniProtKB-SubCell"/>
</dbReference>
<dbReference type="OrthoDB" id="5976022at2759"/>
<dbReference type="Pfam" id="PF00071">
    <property type="entry name" value="Ras"/>
    <property type="match status" value="1"/>
</dbReference>
<sequence length="402" mass="44122">MASMLVPEYKVVMLGSGGVGKSMLTTKYMNGNFSDEYDPTIEDSYRKQCTVDNTTCILEILDTAGQEEYAAMRDYHIRSGDCFVVVYSVASMETLHEAASIAKKIFLIKETDHVPIVLVGNKCDLPEREVSMREGMDLARRIRSGFYEASARENIRVQDVFTQCVRRIKRLRKEAGPHSAGLPEAPPSQFASHHLKQSRALSGTRSWIQRRKSNKNHPSPMPDTHQSLPEYYMSHHSVGPSQRLRSNTEPLSPAKRKTLAAQSPGPPRRRSSTRGATPGASRARELPPTPAAAAAVSAAAVSPPVPETPASPPKDTPLRDTIRVVPLGHHVSDDSRALGNRPITRGHAPHRRSGAADSSQAAKRKSERPDASAAAGHKLDTNKELPRPRHKPRFTLSSCAIL</sequence>
<dbReference type="SMART" id="SM00174">
    <property type="entry name" value="RHO"/>
    <property type="match status" value="1"/>
</dbReference>
<dbReference type="GO" id="GO:0007165">
    <property type="term" value="P:signal transduction"/>
    <property type="evidence" value="ECO:0007669"/>
    <property type="project" value="InterPro"/>
</dbReference>
<dbReference type="InterPro" id="IPR020849">
    <property type="entry name" value="Small_GTPase_Ras-type"/>
</dbReference>
<keyword evidence="4" id="KW-0378">Hydrolase</keyword>
<dbReference type="InterPro" id="IPR005225">
    <property type="entry name" value="Small_GTP-bd"/>
</dbReference>
<keyword evidence="5" id="KW-0342">GTP-binding</keyword>
<dbReference type="Gene3D" id="3.40.50.300">
    <property type="entry name" value="P-loop containing nucleotide triphosphate hydrolases"/>
    <property type="match status" value="1"/>
</dbReference>
<feature type="region of interest" description="Disordered" evidence="7">
    <location>
        <begin position="174"/>
        <end position="402"/>
    </location>
</feature>
<dbReference type="SUPFAM" id="SSF52540">
    <property type="entry name" value="P-loop containing nucleoside triphosphate hydrolases"/>
    <property type="match status" value="1"/>
</dbReference>
<dbReference type="EMBL" id="JANBUL010000279">
    <property type="protein sequence ID" value="KAJ2777624.1"/>
    <property type="molecule type" value="Genomic_DNA"/>
</dbReference>
<feature type="compositionally biased region" description="Polar residues" evidence="7">
    <location>
        <begin position="239"/>
        <end position="250"/>
    </location>
</feature>
<dbReference type="InterPro" id="IPR001806">
    <property type="entry name" value="Small_GTPase"/>
</dbReference>
<organism evidence="8 9">
    <name type="scientific">Coemansia javaensis</name>
    <dbReference type="NCBI Taxonomy" id="2761396"/>
    <lineage>
        <taxon>Eukaryota</taxon>
        <taxon>Fungi</taxon>
        <taxon>Fungi incertae sedis</taxon>
        <taxon>Zoopagomycota</taxon>
        <taxon>Kickxellomycotina</taxon>
        <taxon>Kickxellomycetes</taxon>
        <taxon>Kickxellales</taxon>
        <taxon>Kickxellaceae</taxon>
        <taxon>Coemansia</taxon>
    </lineage>
</organism>
<evidence type="ECO:0000256" key="1">
    <source>
        <dbReference type="ARBA" id="ARBA00004236"/>
    </source>
</evidence>
<dbReference type="PROSITE" id="PS51421">
    <property type="entry name" value="RAS"/>
    <property type="match status" value="1"/>
</dbReference>
<name>A0A9W8H660_9FUNG</name>
<feature type="compositionally biased region" description="Basic and acidic residues" evidence="7">
    <location>
        <begin position="377"/>
        <end position="387"/>
    </location>
</feature>
<feature type="compositionally biased region" description="Pro residues" evidence="7">
    <location>
        <begin position="303"/>
        <end position="315"/>
    </location>
</feature>
<dbReference type="SMART" id="SM00176">
    <property type="entry name" value="RAN"/>
    <property type="match status" value="1"/>
</dbReference>
<gene>
    <name evidence="8" type="primary">ras1_2</name>
    <name evidence="8" type="ORF">H4R18_005062</name>
</gene>
<proteinExistence type="predicted"/>
<dbReference type="Proteomes" id="UP001140217">
    <property type="component" value="Unassembled WGS sequence"/>
</dbReference>
<evidence type="ECO:0000256" key="6">
    <source>
        <dbReference type="ARBA" id="ARBA00023136"/>
    </source>
</evidence>
<dbReference type="SMART" id="SM00173">
    <property type="entry name" value="RAS"/>
    <property type="match status" value="1"/>
</dbReference>
<evidence type="ECO:0000256" key="7">
    <source>
        <dbReference type="SAM" id="MobiDB-lite"/>
    </source>
</evidence>
<evidence type="ECO:0000256" key="4">
    <source>
        <dbReference type="ARBA" id="ARBA00022801"/>
    </source>
</evidence>
<dbReference type="InterPro" id="IPR027417">
    <property type="entry name" value="P-loop_NTPase"/>
</dbReference>
<accession>A0A9W8H660</accession>
<evidence type="ECO:0000256" key="2">
    <source>
        <dbReference type="ARBA" id="ARBA00022475"/>
    </source>
</evidence>
<evidence type="ECO:0000256" key="3">
    <source>
        <dbReference type="ARBA" id="ARBA00022741"/>
    </source>
</evidence>
<keyword evidence="6" id="KW-0472">Membrane</keyword>
<dbReference type="CDD" id="cd00876">
    <property type="entry name" value="Ras"/>
    <property type="match status" value="1"/>
</dbReference>
<dbReference type="PROSITE" id="PS51419">
    <property type="entry name" value="RAB"/>
    <property type="match status" value="1"/>
</dbReference>
<dbReference type="FunFam" id="3.40.50.300:FF:001763">
    <property type="entry name" value="Ras family gtpase"/>
    <property type="match status" value="1"/>
</dbReference>
<feature type="compositionally biased region" description="Low complexity" evidence="7">
    <location>
        <begin position="291"/>
        <end position="302"/>
    </location>
</feature>
<dbReference type="PROSITE" id="PS51420">
    <property type="entry name" value="RHO"/>
    <property type="match status" value="1"/>
</dbReference>
<dbReference type="NCBIfam" id="TIGR00231">
    <property type="entry name" value="small_GTP"/>
    <property type="match status" value="1"/>
</dbReference>
<dbReference type="PANTHER" id="PTHR24070">
    <property type="entry name" value="RAS, DI-RAS, AND RHEB FAMILY MEMBERS OF SMALL GTPASE SUPERFAMILY"/>
    <property type="match status" value="1"/>
</dbReference>
<keyword evidence="9" id="KW-1185">Reference proteome</keyword>
<dbReference type="AlphaFoldDB" id="A0A9W8H660"/>
<comment type="subcellular location">
    <subcellularLocation>
        <location evidence="1">Cell membrane</location>
    </subcellularLocation>
</comment>
<keyword evidence="3" id="KW-0547">Nucleotide-binding</keyword>
<dbReference type="GO" id="GO:0003924">
    <property type="term" value="F:GTPase activity"/>
    <property type="evidence" value="ECO:0007669"/>
    <property type="project" value="InterPro"/>
</dbReference>
<dbReference type="PRINTS" id="PR00449">
    <property type="entry name" value="RASTRNSFRMNG"/>
</dbReference>
<protein>
    <submittedName>
        <fullName evidence="8">RAS1 protein</fullName>
    </submittedName>
</protein>
<keyword evidence="2" id="KW-1003">Cell membrane</keyword>
<comment type="caution">
    <text evidence="8">The sequence shown here is derived from an EMBL/GenBank/DDBJ whole genome shotgun (WGS) entry which is preliminary data.</text>
</comment>